<evidence type="ECO:0000313" key="2">
    <source>
        <dbReference type="Proteomes" id="UP000790377"/>
    </source>
</evidence>
<accession>A0ACB8A6J5</accession>
<gene>
    <name evidence="1" type="ORF">BJ138DRAFT_1201159</name>
</gene>
<keyword evidence="2" id="KW-1185">Reference proteome</keyword>
<organism evidence="1 2">
    <name type="scientific">Hygrophoropsis aurantiaca</name>
    <dbReference type="NCBI Taxonomy" id="72124"/>
    <lineage>
        <taxon>Eukaryota</taxon>
        <taxon>Fungi</taxon>
        <taxon>Dikarya</taxon>
        <taxon>Basidiomycota</taxon>
        <taxon>Agaricomycotina</taxon>
        <taxon>Agaricomycetes</taxon>
        <taxon>Agaricomycetidae</taxon>
        <taxon>Boletales</taxon>
        <taxon>Coniophorineae</taxon>
        <taxon>Hygrophoropsidaceae</taxon>
        <taxon>Hygrophoropsis</taxon>
    </lineage>
</organism>
<reference evidence="1" key="1">
    <citation type="journal article" date="2021" name="New Phytol.">
        <title>Evolutionary innovations through gain and loss of genes in the ectomycorrhizal Boletales.</title>
        <authorList>
            <person name="Wu G."/>
            <person name="Miyauchi S."/>
            <person name="Morin E."/>
            <person name="Kuo A."/>
            <person name="Drula E."/>
            <person name="Varga T."/>
            <person name="Kohler A."/>
            <person name="Feng B."/>
            <person name="Cao Y."/>
            <person name="Lipzen A."/>
            <person name="Daum C."/>
            <person name="Hundley H."/>
            <person name="Pangilinan J."/>
            <person name="Johnson J."/>
            <person name="Barry K."/>
            <person name="LaButti K."/>
            <person name="Ng V."/>
            <person name="Ahrendt S."/>
            <person name="Min B."/>
            <person name="Choi I.G."/>
            <person name="Park H."/>
            <person name="Plett J.M."/>
            <person name="Magnuson J."/>
            <person name="Spatafora J.W."/>
            <person name="Nagy L.G."/>
            <person name="Henrissat B."/>
            <person name="Grigoriev I.V."/>
            <person name="Yang Z.L."/>
            <person name="Xu J."/>
            <person name="Martin F.M."/>
        </authorList>
    </citation>
    <scope>NUCLEOTIDE SEQUENCE</scope>
    <source>
        <strain evidence="1">ATCC 28755</strain>
    </source>
</reference>
<protein>
    <submittedName>
        <fullName evidence="1">Alpha/beta-hydrolase</fullName>
    </submittedName>
</protein>
<proteinExistence type="predicted"/>
<comment type="caution">
    <text evidence="1">The sequence shown here is derived from an EMBL/GenBank/DDBJ whole genome shotgun (WGS) entry which is preliminary data.</text>
</comment>
<evidence type="ECO:0000313" key="1">
    <source>
        <dbReference type="EMBL" id="KAH7909081.1"/>
    </source>
</evidence>
<dbReference type="Proteomes" id="UP000790377">
    <property type="component" value="Unassembled WGS sequence"/>
</dbReference>
<dbReference type="EMBL" id="MU267780">
    <property type="protein sequence ID" value="KAH7909081.1"/>
    <property type="molecule type" value="Genomic_DNA"/>
</dbReference>
<name>A0ACB8A6J5_9AGAM</name>
<sequence>MDQQESSAQIAESYVLKGADVRVVERFFSVPLDYSKPDGQKIRVFARSLIPLDDAKVSADQQTVDSDRPYFLYLQGGPGFEVNLFSSLDLAAIIHKKGYQTLWLDQRGTGLSTPISVSSLTSQTDGEIAQYLKHFRADNIVRDCEFIRKTLIGGKKPEEDRKWTIMGQSFGGFCATTYLSFHSEGLKEVFLTGGLPPLVDHPDPVYRRLFERVAKRNEVYYAKYPRDVQRVRKILSYVGENNVQFPDSGQLTPSRWLQLGFDLGMHAGIDRIHQLVLRAATDLETSGSLSYGLLCAVQSKQSFDTNPIYAILHEPLYCQGRAAQWSAHRLLEEHPQFRWETAKQMDENIPVYFTGEMIFPGMFDDYANLRPLRRAAELLAAESDWDKLYDISQLKKNTVKVNTATYYDDMYVDFELSQETAATIANTEQYITNQNFHNGIRKNGQEILTTLFEISKRLKD</sequence>